<feature type="transmembrane region" description="Helical" evidence="1">
    <location>
        <begin position="6"/>
        <end position="27"/>
    </location>
</feature>
<accession>A0A1W2FNS4</accession>
<keyword evidence="1" id="KW-0472">Membrane</keyword>
<sequence>MTSDIGYALFLGSMGLIILCAIVTMFLPRRRNDQDQRTAATGFFGAATGPALEFDWFRLGEVPKQDLIKLAEQHGWRFDSDQITEGAWLLRFTRSA</sequence>
<dbReference type="EMBL" id="FWXV01000009">
    <property type="protein sequence ID" value="SMD23248.1"/>
    <property type="molecule type" value="Genomic_DNA"/>
</dbReference>
<evidence type="ECO:0000313" key="2">
    <source>
        <dbReference type="EMBL" id="SMD23248.1"/>
    </source>
</evidence>
<protein>
    <submittedName>
        <fullName evidence="2">Uncharacterized protein</fullName>
    </submittedName>
</protein>
<organism evidence="2 3">
    <name type="scientific">Kibdelosporangium aridum</name>
    <dbReference type="NCBI Taxonomy" id="2030"/>
    <lineage>
        <taxon>Bacteria</taxon>
        <taxon>Bacillati</taxon>
        <taxon>Actinomycetota</taxon>
        <taxon>Actinomycetes</taxon>
        <taxon>Pseudonocardiales</taxon>
        <taxon>Pseudonocardiaceae</taxon>
        <taxon>Kibdelosporangium</taxon>
    </lineage>
</organism>
<proteinExistence type="predicted"/>
<dbReference type="Proteomes" id="UP000192674">
    <property type="component" value="Unassembled WGS sequence"/>
</dbReference>
<reference evidence="2 3" key="1">
    <citation type="submission" date="2017-04" db="EMBL/GenBank/DDBJ databases">
        <authorList>
            <person name="Afonso C.L."/>
            <person name="Miller P.J."/>
            <person name="Scott M.A."/>
            <person name="Spackman E."/>
            <person name="Goraichik I."/>
            <person name="Dimitrov K.M."/>
            <person name="Suarez D.L."/>
            <person name="Swayne D.E."/>
        </authorList>
    </citation>
    <scope>NUCLEOTIDE SEQUENCE [LARGE SCALE GENOMIC DNA]</scope>
    <source>
        <strain evidence="2 3">DSM 43828</strain>
    </source>
</reference>
<gene>
    <name evidence="2" type="ORF">SAMN05661093_07822</name>
</gene>
<evidence type="ECO:0000256" key="1">
    <source>
        <dbReference type="SAM" id="Phobius"/>
    </source>
</evidence>
<evidence type="ECO:0000313" key="3">
    <source>
        <dbReference type="Proteomes" id="UP000192674"/>
    </source>
</evidence>
<dbReference type="RefSeq" id="WP_084432013.1">
    <property type="nucleotide sequence ID" value="NZ_FWXV01000009.1"/>
</dbReference>
<name>A0A1W2FNS4_KIBAR</name>
<keyword evidence="3" id="KW-1185">Reference proteome</keyword>
<keyword evidence="1" id="KW-1133">Transmembrane helix</keyword>
<keyword evidence="1" id="KW-0812">Transmembrane</keyword>
<dbReference type="AlphaFoldDB" id="A0A1W2FNS4"/>
<dbReference type="OrthoDB" id="3692183at2"/>